<sequence>MNKKTTLILLTLLIMFPQFVETIYSPALPQIASEFRVNHQEASRTISLYFMAFAIGVVFWGIASDVIGRRKAMIYGLAIYGLGTILALLCTDFTILLIARLIAAFGAAVGSVVTQTILRDLYDKKELTRVFSIMGIALSVSPVVGLLTGGILVGNYGYAGVFLMLLFLAVLLTILTLKFLPETKKETCIKPDFIGVFKELLCDKSIWLSVFLVGFFNIMFFSYYSLAPFIFEQLGLSSLQFGYSGIVLAFSSLIGALVNKKLIYRQVQSYDIILIAAFLTGIGAGSVLLLKDSLWFLIGVMFIVIAFGMAIPNILSLALLKYKNVTGTAGSFFGLMYYTLIGIGLVISGWLQDLGLVLSIGALLLILLALAYKRGNR</sequence>
<dbReference type="InterPro" id="IPR004812">
    <property type="entry name" value="Efflux_drug-R_Bcr/CmlA"/>
</dbReference>
<evidence type="ECO:0000256" key="6">
    <source>
        <dbReference type="ARBA" id="ARBA00022989"/>
    </source>
</evidence>
<dbReference type="CDD" id="cd17320">
    <property type="entry name" value="MFS_MdfA_MDR_like"/>
    <property type="match status" value="1"/>
</dbReference>
<evidence type="ECO:0000256" key="4">
    <source>
        <dbReference type="ARBA" id="ARBA00022475"/>
    </source>
</evidence>
<feature type="transmembrane region" description="Helical" evidence="8">
    <location>
        <begin position="270"/>
        <end position="290"/>
    </location>
</feature>
<feature type="transmembrane region" description="Helical" evidence="8">
    <location>
        <begin position="72"/>
        <end position="89"/>
    </location>
</feature>
<protein>
    <submittedName>
        <fullName evidence="10">Multidrug effflux MFS transporter</fullName>
    </submittedName>
</protein>
<dbReference type="PANTHER" id="PTHR43124">
    <property type="entry name" value="PURINE EFFLUX PUMP PBUE"/>
    <property type="match status" value="1"/>
</dbReference>
<organism evidence="10 11">
    <name type="scientific">Flavobacterium pisciphilum</name>
    <dbReference type="NCBI Taxonomy" id="2893755"/>
    <lineage>
        <taxon>Bacteria</taxon>
        <taxon>Pseudomonadati</taxon>
        <taxon>Bacteroidota</taxon>
        <taxon>Flavobacteriia</taxon>
        <taxon>Flavobacteriales</taxon>
        <taxon>Flavobacteriaceae</taxon>
        <taxon>Flavobacterium</taxon>
    </lineage>
</organism>
<feature type="transmembrane region" description="Helical" evidence="8">
    <location>
        <begin position="130"/>
        <end position="152"/>
    </location>
</feature>
<keyword evidence="6 8" id="KW-1133">Transmembrane helix</keyword>
<dbReference type="NCBIfam" id="TIGR00710">
    <property type="entry name" value="efflux_Bcr_CflA"/>
    <property type="match status" value="1"/>
</dbReference>
<dbReference type="Proteomes" id="UP001430919">
    <property type="component" value="Unassembled WGS sequence"/>
</dbReference>
<feature type="transmembrane region" description="Helical" evidence="8">
    <location>
        <begin position="296"/>
        <end position="320"/>
    </location>
</feature>
<dbReference type="InterPro" id="IPR020846">
    <property type="entry name" value="MFS_dom"/>
</dbReference>
<dbReference type="Gene3D" id="1.20.1720.10">
    <property type="entry name" value="Multidrug resistance protein D"/>
    <property type="match status" value="1"/>
</dbReference>
<evidence type="ECO:0000256" key="5">
    <source>
        <dbReference type="ARBA" id="ARBA00022692"/>
    </source>
</evidence>
<evidence type="ECO:0000313" key="11">
    <source>
        <dbReference type="Proteomes" id="UP001430919"/>
    </source>
</evidence>
<comment type="caution">
    <text evidence="10">The sequence shown here is derived from an EMBL/GenBank/DDBJ whole genome shotgun (WGS) entry which is preliminary data.</text>
</comment>
<feature type="domain" description="Major facilitator superfamily (MFS) profile" evidence="9">
    <location>
        <begin position="6"/>
        <end position="377"/>
    </location>
</feature>
<dbReference type="InterPro" id="IPR036259">
    <property type="entry name" value="MFS_trans_sf"/>
</dbReference>
<name>A0ABS8MY37_9FLAO</name>
<feature type="transmembrane region" description="Helical" evidence="8">
    <location>
        <begin position="238"/>
        <end position="258"/>
    </location>
</feature>
<evidence type="ECO:0000256" key="2">
    <source>
        <dbReference type="ARBA" id="ARBA00006236"/>
    </source>
</evidence>
<keyword evidence="5 8" id="KW-0812">Transmembrane</keyword>
<evidence type="ECO:0000256" key="1">
    <source>
        <dbReference type="ARBA" id="ARBA00004651"/>
    </source>
</evidence>
<dbReference type="InterPro" id="IPR011701">
    <property type="entry name" value="MFS"/>
</dbReference>
<dbReference type="Pfam" id="PF07690">
    <property type="entry name" value="MFS_1"/>
    <property type="match status" value="1"/>
</dbReference>
<dbReference type="RefSeq" id="WP_229990614.1">
    <property type="nucleotide sequence ID" value="NZ_JAJJMO010000001.1"/>
</dbReference>
<keyword evidence="4" id="KW-1003">Cell membrane</keyword>
<gene>
    <name evidence="10" type="ORF">LNQ49_19160</name>
</gene>
<comment type="similarity">
    <text evidence="2">Belongs to the major facilitator superfamily. Bcr/CmlA family.</text>
</comment>
<feature type="transmembrane region" description="Helical" evidence="8">
    <location>
        <begin position="356"/>
        <end position="372"/>
    </location>
</feature>
<feature type="transmembrane region" description="Helical" evidence="8">
    <location>
        <begin position="206"/>
        <end position="226"/>
    </location>
</feature>
<dbReference type="SUPFAM" id="SSF103473">
    <property type="entry name" value="MFS general substrate transporter"/>
    <property type="match status" value="1"/>
</dbReference>
<evidence type="ECO:0000259" key="9">
    <source>
        <dbReference type="PROSITE" id="PS50850"/>
    </source>
</evidence>
<dbReference type="PROSITE" id="PS50850">
    <property type="entry name" value="MFS"/>
    <property type="match status" value="1"/>
</dbReference>
<evidence type="ECO:0000256" key="3">
    <source>
        <dbReference type="ARBA" id="ARBA00022448"/>
    </source>
</evidence>
<evidence type="ECO:0000313" key="10">
    <source>
        <dbReference type="EMBL" id="MCC9073703.1"/>
    </source>
</evidence>
<keyword evidence="7 8" id="KW-0472">Membrane</keyword>
<feature type="transmembrane region" description="Helical" evidence="8">
    <location>
        <begin position="332"/>
        <end position="350"/>
    </location>
</feature>
<dbReference type="PANTHER" id="PTHR43124:SF3">
    <property type="entry name" value="CHLORAMPHENICOL EFFLUX PUMP RV0191"/>
    <property type="match status" value="1"/>
</dbReference>
<evidence type="ECO:0000256" key="7">
    <source>
        <dbReference type="ARBA" id="ARBA00023136"/>
    </source>
</evidence>
<proteinExistence type="inferred from homology"/>
<dbReference type="InterPro" id="IPR050189">
    <property type="entry name" value="MFS_Efflux_Transporters"/>
</dbReference>
<comment type="subcellular location">
    <subcellularLocation>
        <location evidence="1">Cell membrane</location>
        <topology evidence="1">Multi-pass membrane protein</topology>
    </subcellularLocation>
</comment>
<feature type="transmembrane region" description="Helical" evidence="8">
    <location>
        <begin position="46"/>
        <end position="63"/>
    </location>
</feature>
<keyword evidence="3" id="KW-0813">Transport</keyword>
<reference evidence="10" key="1">
    <citation type="submission" date="2021-11" db="EMBL/GenBank/DDBJ databases">
        <title>Description of novel Flavobacterium species.</title>
        <authorList>
            <person name="Saticioglu I.B."/>
            <person name="Ay H."/>
            <person name="Altun S."/>
            <person name="Duman M."/>
        </authorList>
    </citation>
    <scope>NUCLEOTIDE SEQUENCE</scope>
    <source>
        <strain evidence="10">F-65</strain>
    </source>
</reference>
<dbReference type="PRINTS" id="PR01036">
    <property type="entry name" value="TCRTETB"/>
</dbReference>
<dbReference type="EMBL" id="JAJJMO010000001">
    <property type="protein sequence ID" value="MCC9073703.1"/>
    <property type="molecule type" value="Genomic_DNA"/>
</dbReference>
<feature type="transmembrane region" description="Helical" evidence="8">
    <location>
        <begin position="95"/>
        <end position="118"/>
    </location>
</feature>
<accession>A0ABS8MY37</accession>
<keyword evidence="11" id="KW-1185">Reference proteome</keyword>
<feature type="transmembrane region" description="Helical" evidence="8">
    <location>
        <begin position="158"/>
        <end position="180"/>
    </location>
</feature>
<evidence type="ECO:0000256" key="8">
    <source>
        <dbReference type="SAM" id="Phobius"/>
    </source>
</evidence>